<dbReference type="Pfam" id="PF07589">
    <property type="entry name" value="PEP-CTERM"/>
    <property type="match status" value="1"/>
</dbReference>
<comment type="caution">
    <text evidence="4">The sequence shown here is derived from an EMBL/GenBank/DDBJ whole genome shotgun (WGS) entry which is preliminary data.</text>
</comment>
<dbReference type="InterPro" id="IPR013424">
    <property type="entry name" value="Ice-binding_C"/>
</dbReference>
<dbReference type="Proteomes" id="UP000197446">
    <property type="component" value="Unassembled WGS sequence"/>
</dbReference>
<evidence type="ECO:0000256" key="2">
    <source>
        <dbReference type="SAM" id="Phobius"/>
    </source>
</evidence>
<accession>A0A254N6D8</accession>
<keyword evidence="2" id="KW-0472">Membrane</keyword>
<evidence type="ECO:0000313" key="4">
    <source>
        <dbReference type="EMBL" id="OWR03134.1"/>
    </source>
</evidence>
<sequence length="366" mass="36677">MRRRRQDRRAGAGRRGAVTGPGAAGPRPGALPRHRRAPADAGGQRPGVPLPAGAHRLAGLGLVALSAGEPTDPRPRAGGQRAGCHGAGGRLSGAGAHRQRPKGVLAHADLPAALSSIAPFLPRIHGRFTMKKLLQPRLLAAAALAAGAAPATAATPVFVNPTTPYLSSADIPVGFYFGGAPTLLDTLEDGSLDASLTGTHGVLLDVGFGGARDSVDADDGLIDGNCGPQTAGRCVSWFNGNGAEGVTFTFVGSGAMPTAFGLVWTDGGGIVTFSAIGADGQSLGSINASGFADGSFGGTTGEDRFFGVQFAGGIRSITITNSSGGIEVDHIQYGAMAPVPEPGSWALLAAGLAGMAGCKRRHTARA</sequence>
<keyword evidence="2" id="KW-0812">Transmembrane</keyword>
<feature type="transmembrane region" description="Helical" evidence="2">
    <location>
        <begin position="138"/>
        <end position="159"/>
    </location>
</feature>
<keyword evidence="2" id="KW-1133">Transmembrane helix</keyword>
<dbReference type="NCBIfam" id="TIGR02595">
    <property type="entry name" value="PEP_CTERM"/>
    <property type="match status" value="1"/>
</dbReference>
<evidence type="ECO:0000256" key="1">
    <source>
        <dbReference type="SAM" id="MobiDB-lite"/>
    </source>
</evidence>
<dbReference type="EMBL" id="NISI01000006">
    <property type="protein sequence ID" value="OWR03134.1"/>
    <property type="molecule type" value="Genomic_DNA"/>
</dbReference>
<feature type="region of interest" description="Disordered" evidence="1">
    <location>
        <begin position="1"/>
        <end position="48"/>
    </location>
</feature>
<evidence type="ECO:0000259" key="3">
    <source>
        <dbReference type="Pfam" id="PF07589"/>
    </source>
</evidence>
<reference evidence="4 5" key="1">
    <citation type="journal article" date="2007" name="Int. J. Syst. Evol. Microbiol.">
        <title>Description of Pelomonas aquatica sp. nov. and Pelomonas puraquae sp. nov., isolated from industrial and haemodialysis water.</title>
        <authorList>
            <person name="Gomila M."/>
            <person name="Bowien B."/>
            <person name="Falsen E."/>
            <person name="Moore E.R."/>
            <person name="Lalucat J."/>
        </authorList>
    </citation>
    <scope>NUCLEOTIDE SEQUENCE [LARGE SCALE GENOMIC DNA]</scope>
    <source>
        <strain evidence="4 5">CCUG 52769</strain>
    </source>
</reference>
<keyword evidence="5" id="KW-1185">Reference proteome</keyword>
<feature type="compositionally biased region" description="Low complexity" evidence="1">
    <location>
        <begin position="15"/>
        <end position="31"/>
    </location>
</feature>
<gene>
    <name evidence="4" type="ORF">CDO81_16345</name>
</gene>
<protein>
    <recommendedName>
        <fullName evidence="3">Ice-binding protein C-terminal domain-containing protein</fullName>
    </recommendedName>
</protein>
<dbReference type="AlphaFoldDB" id="A0A254N6D8"/>
<feature type="domain" description="Ice-binding protein C-terminal" evidence="3">
    <location>
        <begin position="338"/>
        <end position="361"/>
    </location>
</feature>
<name>A0A254N6D8_9BURK</name>
<evidence type="ECO:0000313" key="5">
    <source>
        <dbReference type="Proteomes" id="UP000197446"/>
    </source>
</evidence>
<proteinExistence type="predicted"/>
<feature type="region of interest" description="Disordered" evidence="1">
    <location>
        <begin position="66"/>
        <end position="97"/>
    </location>
</feature>
<organism evidence="4 5">
    <name type="scientific">Roseateles puraquae</name>
    <dbReference type="NCBI Taxonomy" id="431059"/>
    <lineage>
        <taxon>Bacteria</taxon>
        <taxon>Pseudomonadati</taxon>
        <taxon>Pseudomonadota</taxon>
        <taxon>Betaproteobacteria</taxon>
        <taxon>Burkholderiales</taxon>
        <taxon>Sphaerotilaceae</taxon>
        <taxon>Roseateles</taxon>
    </lineage>
</organism>